<dbReference type="AlphaFoldDB" id="A0AA35Q016"/>
<evidence type="ECO:0000256" key="1">
    <source>
        <dbReference type="ARBA" id="ARBA00006484"/>
    </source>
</evidence>
<evidence type="ECO:0000313" key="4">
    <source>
        <dbReference type="EMBL" id="CAI6084589.1"/>
    </source>
</evidence>
<dbReference type="GO" id="GO:0016616">
    <property type="term" value="F:oxidoreductase activity, acting on the CH-OH group of donors, NAD or NADP as acceptor"/>
    <property type="evidence" value="ECO:0007669"/>
    <property type="project" value="UniProtKB-ARBA"/>
</dbReference>
<dbReference type="PRINTS" id="PR00081">
    <property type="entry name" value="GDHRDH"/>
</dbReference>
<dbReference type="Pfam" id="PF00106">
    <property type="entry name" value="adh_short"/>
    <property type="match status" value="1"/>
</dbReference>
<comment type="similarity">
    <text evidence="1 3">Belongs to the short-chain dehydrogenases/reductases (SDR) family.</text>
</comment>
<name>A0AA35Q016_9HYPO</name>
<reference evidence="4" key="1">
    <citation type="submission" date="2023-01" db="EMBL/GenBank/DDBJ databases">
        <authorList>
            <person name="Piombo E."/>
        </authorList>
    </citation>
    <scope>NUCLEOTIDE SEQUENCE</scope>
</reference>
<dbReference type="InterPro" id="IPR036291">
    <property type="entry name" value="NAD(P)-bd_dom_sf"/>
</dbReference>
<keyword evidence="2" id="KW-0560">Oxidoreductase</keyword>
<accession>A0AA35Q016</accession>
<gene>
    <name evidence="4" type="ORF">CCHLO57077_00004922</name>
</gene>
<dbReference type="SUPFAM" id="SSF51735">
    <property type="entry name" value="NAD(P)-binding Rossmann-fold domains"/>
    <property type="match status" value="1"/>
</dbReference>
<dbReference type="EMBL" id="CABFNP030000754">
    <property type="protein sequence ID" value="CAI6084589.1"/>
    <property type="molecule type" value="Genomic_DNA"/>
</dbReference>
<dbReference type="PANTHER" id="PTHR42901">
    <property type="entry name" value="ALCOHOL DEHYDROGENASE"/>
    <property type="match status" value="1"/>
</dbReference>
<dbReference type="Gene3D" id="3.40.50.720">
    <property type="entry name" value="NAD(P)-binding Rossmann-like Domain"/>
    <property type="match status" value="1"/>
</dbReference>
<protein>
    <submittedName>
        <fullName evidence="4">Uncharacterized protein</fullName>
    </submittedName>
</protein>
<comment type="caution">
    <text evidence="4">The sequence shown here is derived from an EMBL/GenBank/DDBJ whole genome shotgun (WGS) entry which is preliminary data.</text>
</comment>
<dbReference type="InterPro" id="IPR002347">
    <property type="entry name" value="SDR_fam"/>
</dbReference>
<dbReference type="PANTHER" id="PTHR42901:SF1">
    <property type="entry name" value="ALCOHOL DEHYDROGENASE"/>
    <property type="match status" value="1"/>
</dbReference>
<dbReference type="Proteomes" id="UP001160390">
    <property type="component" value="Unassembled WGS sequence"/>
</dbReference>
<evidence type="ECO:0000256" key="3">
    <source>
        <dbReference type="RuleBase" id="RU000363"/>
    </source>
</evidence>
<dbReference type="FunFam" id="3.40.50.720:FF:000047">
    <property type="entry name" value="NADP-dependent L-serine/L-allo-threonine dehydrogenase"/>
    <property type="match status" value="1"/>
</dbReference>
<keyword evidence="5" id="KW-1185">Reference proteome</keyword>
<sequence>MSELAGKIALLTGASMGIGEAIAHELAAAGSHLILVSRSQDKLSTLAKTLTDKHSSIKVIVKAVDIADYSAVDKAVESAIAELGQIDILINNAGLALGAPAAFQDLKINDIATMNNTNINGLMWVTHVVLNRSFMPRKAGTILNITSVTGLEVPPFSGESVYHANKACQEGFTNALRNELSQTNIKVLALRPGCVATNFHSLRVGHDKEMYDSFFEGFEPLLSESVANAAIYMLSQPPNTSIKALDVVPTGMFWALPSLAIPAAFPGDALPSYTAGES</sequence>
<dbReference type="PRINTS" id="PR00080">
    <property type="entry name" value="SDRFAMILY"/>
</dbReference>
<evidence type="ECO:0000313" key="5">
    <source>
        <dbReference type="Proteomes" id="UP001160390"/>
    </source>
</evidence>
<organism evidence="4 5">
    <name type="scientific">Clonostachys chloroleuca</name>
    <dbReference type="NCBI Taxonomy" id="1926264"/>
    <lineage>
        <taxon>Eukaryota</taxon>
        <taxon>Fungi</taxon>
        <taxon>Dikarya</taxon>
        <taxon>Ascomycota</taxon>
        <taxon>Pezizomycotina</taxon>
        <taxon>Sordariomycetes</taxon>
        <taxon>Hypocreomycetidae</taxon>
        <taxon>Hypocreales</taxon>
        <taxon>Bionectriaceae</taxon>
        <taxon>Clonostachys</taxon>
    </lineage>
</organism>
<proteinExistence type="inferred from homology"/>
<evidence type="ECO:0000256" key="2">
    <source>
        <dbReference type="ARBA" id="ARBA00023002"/>
    </source>
</evidence>